<dbReference type="PANTHER" id="PTHR43308">
    <property type="entry name" value="OUTER MEMBRANE PROTEIN ALPHA-RELATED"/>
    <property type="match status" value="1"/>
</dbReference>
<dbReference type="InterPro" id="IPR051465">
    <property type="entry name" value="Cell_Envelope_Struct_Comp"/>
</dbReference>
<evidence type="ECO:0000313" key="5">
    <source>
        <dbReference type="Proteomes" id="UP000602260"/>
    </source>
</evidence>
<gene>
    <name evidence="4" type="ORF">H8S55_02570</name>
</gene>
<proteinExistence type="predicted"/>
<feature type="domain" description="SLH" evidence="3">
    <location>
        <begin position="29"/>
        <end position="92"/>
    </location>
</feature>
<sequence length="732" mass="76190">MKKHLTGKRLLQALLLSALLVCCMGTTAFAAQYPDVTAKHWAKPYIDRWSDSGILKGYPDGKFHPDDPVTRGQLSAILYSILGVEPIAGYSYPDLPKTAWCYDAVTAMNYYRVTLNTDLNIQPDQPLSREEAIYMIASGFRRADLSRDRMRCSGKAPSDYAQVSDPFTEAVSTMLRLGHVRGSADGRLMPKDIVTRAQVITIINSMFDLYVTQPGTYHLTCGQNALVTCPNVTILLDSAAPGKSSNVYLSAKADKNVVIANDGGTEPAHVSFFATQKGENAWTLRGNVREDMVRTRTLSQSQSFDGRYAAGFGFKSHPYLITTADQFALLAQRTDTLDRSVYFKLAADLALPDGMAPLSSADGAFPQTNLDGGGHSVAYRIQSRSYSGAGGGLFYGWNGPCENLTVKGAMDLTLSEKAVQVGSGKLYFGGFAAYLDRELTNCTADMDICVRYEGGSNVDLNVGGLAGFTQAAQLTGCTAAGTVKAVLPKGVGDAHVGGLVGGAAAVPFASIVPQGSMTGCGSTGTVAAEGGYQTAVGGVAGLVTYLGSSAPTGTLKNDGILNCWSTARLSAVNAGFQSDCGGIVGQLNYGTLSGCWAKPVIALSGPEFSNAGGIAGACYEGGNVSDCWANAAELPSGGGVRAGGIVGRLRGGAVAKCFALGSGPVGSENAIAFAGANSGTVSASADLSGLSSAQRAAFLASCGWDFSDTWAQTGGLPLLKNMDSARQQAAQK</sequence>
<dbReference type="PROSITE" id="PS51272">
    <property type="entry name" value="SLH"/>
    <property type="match status" value="2"/>
</dbReference>
<dbReference type="RefSeq" id="WP_186877679.1">
    <property type="nucleotide sequence ID" value="NZ_JACOPN010000001.1"/>
</dbReference>
<accession>A0A8J6J2W2</accession>
<evidence type="ECO:0000259" key="3">
    <source>
        <dbReference type="PROSITE" id="PS51272"/>
    </source>
</evidence>
<name>A0A8J6J2W2_9FIRM</name>
<keyword evidence="5" id="KW-1185">Reference proteome</keyword>
<reference evidence="4" key="1">
    <citation type="submission" date="2020-08" db="EMBL/GenBank/DDBJ databases">
        <title>Genome public.</title>
        <authorList>
            <person name="Liu C."/>
            <person name="Sun Q."/>
        </authorList>
    </citation>
    <scope>NUCLEOTIDE SEQUENCE</scope>
    <source>
        <strain evidence="4">BX5</strain>
    </source>
</reference>
<dbReference type="InterPro" id="IPR001119">
    <property type="entry name" value="SLH_dom"/>
</dbReference>
<dbReference type="EMBL" id="JACOPN010000001">
    <property type="protein sequence ID" value="MBC5716216.1"/>
    <property type="molecule type" value="Genomic_DNA"/>
</dbReference>
<dbReference type="PANTHER" id="PTHR43308:SF5">
    <property type="entry name" value="S-LAYER PROTEIN _ PEPTIDOGLYCAN ENDO-BETA-N-ACETYLGLUCOSAMINIDASE"/>
    <property type="match status" value="1"/>
</dbReference>
<evidence type="ECO:0000256" key="1">
    <source>
        <dbReference type="ARBA" id="ARBA00022737"/>
    </source>
</evidence>
<comment type="caution">
    <text evidence="4">The sequence shown here is derived from an EMBL/GenBank/DDBJ whole genome shotgun (WGS) entry which is preliminary data.</text>
</comment>
<evidence type="ECO:0000313" key="4">
    <source>
        <dbReference type="EMBL" id="MBC5716216.1"/>
    </source>
</evidence>
<dbReference type="Proteomes" id="UP000602260">
    <property type="component" value="Unassembled WGS sequence"/>
</dbReference>
<dbReference type="Pfam" id="PF00395">
    <property type="entry name" value="SLH"/>
    <property type="match status" value="3"/>
</dbReference>
<protein>
    <submittedName>
        <fullName evidence="4">S-layer homology domain-containing protein</fullName>
    </submittedName>
</protein>
<dbReference type="AlphaFoldDB" id="A0A8J6J2W2"/>
<organism evidence="4 5">
    <name type="scientific">Flintibacter faecis</name>
    <dbReference type="NCBI Taxonomy" id="2763047"/>
    <lineage>
        <taxon>Bacteria</taxon>
        <taxon>Bacillati</taxon>
        <taxon>Bacillota</taxon>
        <taxon>Clostridia</taxon>
        <taxon>Eubacteriales</taxon>
        <taxon>Flintibacter</taxon>
    </lineage>
</organism>
<dbReference type="Gene3D" id="2.160.20.110">
    <property type="match status" value="1"/>
</dbReference>
<evidence type="ECO:0000256" key="2">
    <source>
        <dbReference type="SAM" id="SignalP"/>
    </source>
</evidence>
<keyword evidence="2" id="KW-0732">Signal</keyword>
<dbReference type="Pfam" id="PF07581">
    <property type="entry name" value="Glug"/>
    <property type="match status" value="1"/>
</dbReference>
<feature type="signal peptide" evidence="2">
    <location>
        <begin position="1"/>
        <end position="30"/>
    </location>
</feature>
<dbReference type="InterPro" id="IPR011493">
    <property type="entry name" value="GLUG"/>
</dbReference>
<feature type="domain" description="SLH" evidence="3">
    <location>
        <begin position="154"/>
        <end position="217"/>
    </location>
</feature>
<feature type="chain" id="PRO_5035270385" evidence="2">
    <location>
        <begin position="31"/>
        <end position="732"/>
    </location>
</feature>
<keyword evidence="1" id="KW-0677">Repeat</keyword>